<keyword evidence="3" id="KW-1185">Reference proteome</keyword>
<sequence>MKKIILSFLLTFVLTILLSVFTYAQQIKSYNVDQQIIKNGLPADWFLAESRGYSFTIERHSKDADKTQLKISSVRDSNGYSGVLMLNIPENLEGKEIAFEGKIKTEHIAPDGFAGLFLQLKPKVDVENMESQKLNGTHDWETFGVRLKLKPKETRSIAIGTFIVGKGTAWFADLTLKIDGKDYTKALQYPSINKADTIYNFNSQLKEISLTTDNIAKLAHTAQIWGMLKYFHPAVTSGEWDMDTELFKFIPNLLASKDQASTEYLLSEWIQHFGPFQPSVEQSTIAAEKIAAAANNEWIDKLPYTNKLKEKLTALSRVIPVVPNQYIDYFEGAGNPQFHEYSYKTVQLSDVGFRLLGLFRYWNAMQYFNPNQKLSAQPWDQVLTDFIPLFVGAKTKASLDGTYLKLFSKINDTHAFSYLSDYYHKDIFGPRAVGFMSGFIQNQLVVTGLSDDQFKTGQELQVGDIIMEIAGKPVSDMIDSLGPYVAASNESALMRDLPSRMLRTADSLLMLKIHREGRESVFYIPTRAIESIKYTDADPKPAIRKMKDGILVVDIGVFKDSDTQRLKDSLQGQRGLILDYRNYPSASMHDELRDMIFPSEKDFVIFSTSKGMRPGQFKYTDPVKAGAVNPKAFTGKVVILVNERAQSASEFQVMAFRTIPGSMVVGSQTAGADGNISWIPLPLGYSTAFSGIGVYYPDKSETQGIGIVPDKIVYPTIEGIRKHQDEVLQAGIDLIIKQ</sequence>
<dbReference type="GO" id="GO:0004175">
    <property type="term" value="F:endopeptidase activity"/>
    <property type="evidence" value="ECO:0007669"/>
    <property type="project" value="TreeGrafter"/>
</dbReference>
<dbReference type="RefSeq" id="WP_120257735.1">
    <property type="nucleotide sequence ID" value="NZ_RAPY01000001.1"/>
</dbReference>
<dbReference type="GO" id="GO:0007165">
    <property type="term" value="P:signal transduction"/>
    <property type="evidence" value="ECO:0007669"/>
    <property type="project" value="TreeGrafter"/>
</dbReference>
<comment type="caution">
    <text evidence="2">The sequence shown here is derived from an EMBL/GenBank/DDBJ whole genome shotgun (WGS) entry which is preliminary data.</text>
</comment>
<dbReference type="OrthoDB" id="5379939at2"/>
<reference evidence="2 3" key="1">
    <citation type="submission" date="2018-09" db="EMBL/GenBank/DDBJ databases">
        <title>Genomic Encyclopedia of Type Strains, Phase III (KMG-III): the genomes of soil and plant-associated and newly described type strains.</title>
        <authorList>
            <person name="Whitman W."/>
        </authorList>
    </citation>
    <scope>NUCLEOTIDE SEQUENCE [LARGE SCALE GENOMIC DNA]</scope>
    <source>
        <strain evidence="2 3">CECT 7938</strain>
    </source>
</reference>
<proteinExistence type="predicted"/>
<accession>A0A420BH80</accession>
<dbReference type="Pfam" id="PF03572">
    <property type="entry name" value="Peptidase_S41"/>
    <property type="match status" value="1"/>
</dbReference>
<protein>
    <submittedName>
        <fullName evidence="2">Peptidase S41-like protein</fullName>
    </submittedName>
</protein>
<dbReference type="SUPFAM" id="SSF52096">
    <property type="entry name" value="ClpP/crotonase"/>
    <property type="match status" value="1"/>
</dbReference>
<name>A0A420BH80_SPHD1</name>
<dbReference type="Proteomes" id="UP000286246">
    <property type="component" value="Unassembled WGS sequence"/>
</dbReference>
<dbReference type="GO" id="GO:0030288">
    <property type="term" value="C:outer membrane-bounded periplasmic space"/>
    <property type="evidence" value="ECO:0007669"/>
    <property type="project" value="TreeGrafter"/>
</dbReference>
<dbReference type="AlphaFoldDB" id="A0A420BH80"/>
<dbReference type="EMBL" id="RAPY01000001">
    <property type="protein sequence ID" value="RKE56015.1"/>
    <property type="molecule type" value="Genomic_DNA"/>
</dbReference>
<dbReference type="Gene3D" id="2.60.120.260">
    <property type="entry name" value="Galactose-binding domain-like"/>
    <property type="match status" value="1"/>
</dbReference>
<dbReference type="Gene3D" id="3.90.226.10">
    <property type="entry name" value="2-enoyl-CoA Hydratase, Chain A, domain 1"/>
    <property type="match status" value="1"/>
</dbReference>
<gene>
    <name evidence="2" type="ORF">DFQ12_0867</name>
</gene>
<dbReference type="GO" id="GO:0006508">
    <property type="term" value="P:proteolysis"/>
    <property type="evidence" value="ECO:0007669"/>
    <property type="project" value="InterPro"/>
</dbReference>
<evidence type="ECO:0000259" key="1">
    <source>
        <dbReference type="SMART" id="SM00245"/>
    </source>
</evidence>
<dbReference type="SMART" id="SM00245">
    <property type="entry name" value="TSPc"/>
    <property type="match status" value="1"/>
</dbReference>
<evidence type="ECO:0000313" key="2">
    <source>
        <dbReference type="EMBL" id="RKE56015.1"/>
    </source>
</evidence>
<dbReference type="InterPro" id="IPR005151">
    <property type="entry name" value="Tail-specific_protease"/>
</dbReference>
<dbReference type="PANTHER" id="PTHR32060">
    <property type="entry name" value="TAIL-SPECIFIC PROTEASE"/>
    <property type="match status" value="1"/>
</dbReference>
<feature type="domain" description="Tail specific protease" evidence="1">
    <location>
        <begin position="506"/>
        <end position="714"/>
    </location>
</feature>
<dbReference type="InterPro" id="IPR029045">
    <property type="entry name" value="ClpP/crotonase-like_dom_sf"/>
</dbReference>
<organism evidence="2 3">
    <name type="scientific">Sphingobacterium detergens</name>
    <dbReference type="NCBI Taxonomy" id="1145106"/>
    <lineage>
        <taxon>Bacteria</taxon>
        <taxon>Pseudomonadati</taxon>
        <taxon>Bacteroidota</taxon>
        <taxon>Sphingobacteriia</taxon>
        <taxon>Sphingobacteriales</taxon>
        <taxon>Sphingobacteriaceae</taxon>
        <taxon>Sphingobacterium</taxon>
    </lineage>
</organism>
<evidence type="ECO:0000313" key="3">
    <source>
        <dbReference type="Proteomes" id="UP000286246"/>
    </source>
</evidence>
<dbReference type="PANTHER" id="PTHR32060:SF30">
    <property type="entry name" value="CARBOXY-TERMINAL PROCESSING PROTEASE CTPA"/>
    <property type="match status" value="1"/>
</dbReference>
<dbReference type="GO" id="GO:0008236">
    <property type="term" value="F:serine-type peptidase activity"/>
    <property type="evidence" value="ECO:0007669"/>
    <property type="project" value="InterPro"/>
</dbReference>